<evidence type="ECO:0000313" key="2">
    <source>
        <dbReference type="Proteomes" id="UP000061809"/>
    </source>
</evidence>
<proteinExistence type="predicted"/>
<evidence type="ECO:0000313" key="1">
    <source>
        <dbReference type="EMBL" id="ALJ62665.1"/>
    </source>
</evidence>
<dbReference type="Proteomes" id="UP000061809">
    <property type="component" value="Chromosome"/>
</dbReference>
<sequence length="115" mass="12991">MIKRFASHFIFLPGHGYLKQYVVGVEEGQVVSAFPLTEEIEGVEWFPGVIALLNNEEDISKGYSGIFQESNEVLEELPEVFCQETFPSGISAYLLYPFDFTTMLPVGGTRHKLLR</sequence>
<protein>
    <submittedName>
        <fullName evidence="1">Uncharacterized protein</fullName>
    </submittedName>
</protein>
<accession>A0A0P0GN21</accession>
<reference evidence="1 2" key="1">
    <citation type="journal article" date="2015" name="Science">
        <title>Genetic determinants of in vivo fitness and diet responsiveness in multiple human gut Bacteroides.</title>
        <authorList>
            <person name="Wu M."/>
            <person name="McNulty N.P."/>
            <person name="Rodionov D.A."/>
            <person name="Khoroshkin M.S."/>
            <person name="Griffin N.W."/>
            <person name="Cheng J."/>
            <person name="Latreille P."/>
            <person name="Kerstetter R.A."/>
            <person name="Terrapon N."/>
            <person name="Henrissat B."/>
            <person name="Osterman A.L."/>
            <person name="Gordon J.I."/>
        </authorList>
    </citation>
    <scope>NUCLEOTIDE SEQUENCE [LARGE SCALE GENOMIC DNA]</scope>
    <source>
        <strain evidence="1 2">WH2</strain>
    </source>
</reference>
<organism evidence="1 2">
    <name type="scientific">Bacteroides cellulosilyticus</name>
    <dbReference type="NCBI Taxonomy" id="246787"/>
    <lineage>
        <taxon>Bacteria</taxon>
        <taxon>Pseudomonadati</taxon>
        <taxon>Bacteroidota</taxon>
        <taxon>Bacteroidia</taxon>
        <taxon>Bacteroidales</taxon>
        <taxon>Bacteroidaceae</taxon>
        <taxon>Bacteroides</taxon>
    </lineage>
</organism>
<dbReference type="AlphaFoldDB" id="A0A0P0GN21"/>
<dbReference type="EMBL" id="CP012801">
    <property type="protein sequence ID" value="ALJ62665.1"/>
    <property type="molecule type" value="Genomic_DNA"/>
</dbReference>
<dbReference type="KEGG" id="bcel:BcellWH2_05467"/>
<name>A0A0P0GN21_9BACE</name>
<dbReference type="RefSeq" id="WP_052332025.1">
    <property type="nucleotide sequence ID" value="NZ_CP012801.1"/>
</dbReference>
<dbReference type="PATRIC" id="fig|246787.4.peg.5641"/>
<gene>
    <name evidence="1" type="ORF">BcellWH2_05467</name>
</gene>